<evidence type="ECO:0000313" key="2">
    <source>
        <dbReference type="WBParaSite" id="nRc.2.0.1.t23348-RA"/>
    </source>
</evidence>
<protein>
    <submittedName>
        <fullName evidence="2">C2H2-type domain-containing protein</fullName>
    </submittedName>
</protein>
<keyword evidence="1" id="KW-1185">Reference proteome</keyword>
<dbReference type="Proteomes" id="UP000887565">
    <property type="component" value="Unplaced"/>
</dbReference>
<proteinExistence type="predicted"/>
<dbReference type="InterPro" id="IPR009003">
    <property type="entry name" value="Peptidase_S1_PA"/>
</dbReference>
<dbReference type="AlphaFoldDB" id="A0A915JA31"/>
<sequence>MNYFIIGVLVYSYFANSFSSDGLNSENLQTMVQEEEQTNHEMNDEIGVDGNGILATVNLKGTPDLVSERLPFLYAYAEDGANTTTGDSGSPVVCKKDGKYFNMKLANWHSKESHAKEIT</sequence>
<dbReference type="WBParaSite" id="nRc.2.0.1.t23348-RA">
    <property type="protein sequence ID" value="nRc.2.0.1.t23348-RA"/>
    <property type="gene ID" value="nRc.2.0.1.g23348"/>
</dbReference>
<organism evidence="1 2">
    <name type="scientific">Romanomermis culicivorax</name>
    <name type="common">Nematode worm</name>
    <dbReference type="NCBI Taxonomy" id="13658"/>
    <lineage>
        <taxon>Eukaryota</taxon>
        <taxon>Metazoa</taxon>
        <taxon>Ecdysozoa</taxon>
        <taxon>Nematoda</taxon>
        <taxon>Enoplea</taxon>
        <taxon>Dorylaimia</taxon>
        <taxon>Mermithida</taxon>
        <taxon>Mermithoidea</taxon>
        <taxon>Mermithidae</taxon>
        <taxon>Romanomermis</taxon>
    </lineage>
</organism>
<name>A0A915JA31_ROMCU</name>
<accession>A0A915JA31</accession>
<evidence type="ECO:0000313" key="1">
    <source>
        <dbReference type="Proteomes" id="UP000887565"/>
    </source>
</evidence>
<dbReference type="SUPFAM" id="SSF50494">
    <property type="entry name" value="Trypsin-like serine proteases"/>
    <property type="match status" value="1"/>
</dbReference>
<reference evidence="2" key="1">
    <citation type="submission" date="2022-11" db="UniProtKB">
        <authorList>
            <consortium name="WormBaseParasite"/>
        </authorList>
    </citation>
    <scope>IDENTIFICATION</scope>
</reference>